<dbReference type="AlphaFoldDB" id="A0A221KE99"/>
<dbReference type="InterPro" id="IPR000623">
    <property type="entry name" value="Shikimate_kinase/TSH1"/>
</dbReference>
<feature type="binding site" evidence="7">
    <location>
        <position position="155"/>
    </location>
    <ligand>
        <name>Mg(2+)</name>
        <dbReference type="ChEBI" id="CHEBI:18420"/>
    </ligand>
</feature>
<dbReference type="GO" id="GO:0008652">
    <property type="term" value="P:amino acid biosynthetic process"/>
    <property type="evidence" value="ECO:0007669"/>
    <property type="project" value="UniProtKB-KW"/>
</dbReference>
<name>A0A221KE99_VITFI</name>
<comment type="cofactor">
    <cofactor evidence="7">
        <name>Mg(2+)</name>
        <dbReference type="ChEBI" id="CHEBI:18420"/>
    </cofactor>
    <text evidence="7">Binds 1 Mg(2+) ion per subunit.</text>
</comment>
<keyword evidence="7" id="KW-0479">Metal-binding</keyword>
<keyword evidence="7" id="KW-0460">Magnesium</keyword>
<dbReference type="InterPro" id="IPR031322">
    <property type="entry name" value="Shikimate/glucono_kinase"/>
</dbReference>
<dbReference type="NCBIfam" id="NF006015">
    <property type="entry name" value="PRK08154.1"/>
    <property type="match status" value="1"/>
</dbReference>
<comment type="pathway">
    <text evidence="7">Metabolic intermediate biosynthesis; chorismate biosynthesis; chorismate from D-erythrose 4-phosphate and phosphoenolpyruvate: step 5/7.</text>
</comment>
<dbReference type="SUPFAM" id="SSF47413">
    <property type="entry name" value="lambda repressor-like DNA-binding domains"/>
    <property type="match status" value="1"/>
</dbReference>
<dbReference type="Pfam" id="PF01381">
    <property type="entry name" value="HTH_3"/>
    <property type="match status" value="1"/>
</dbReference>
<comment type="catalytic activity">
    <reaction evidence="7">
        <text>shikimate + ATP = 3-phosphoshikimate + ADP + H(+)</text>
        <dbReference type="Rhea" id="RHEA:13121"/>
        <dbReference type="ChEBI" id="CHEBI:15378"/>
        <dbReference type="ChEBI" id="CHEBI:30616"/>
        <dbReference type="ChEBI" id="CHEBI:36208"/>
        <dbReference type="ChEBI" id="CHEBI:145989"/>
        <dbReference type="ChEBI" id="CHEBI:456216"/>
        <dbReference type="EC" id="2.7.1.71"/>
    </reaction>
</comment>
<dbReference type="GO" id="GO:0004765">
    <property type="term" value="F:shikimate kinase activity"/>
    <property type="evidence" value="ECO:0007669"/>
    <property type="project" value="UniProtKB-UniRule"/>
</dbReference>
<comment type="similarity">
    <text evidence="7">Belongs to the shikimate kinase family.</text>
</comment>
<dbReference type="Gene3D" id="1.10.260.40">
    <property type="entry name" value="lambda repressor-like DNA-binding domains"/>
    <property type="match status" value="1"/>
</dbReference>
<protein>
    <recommendedName>
        <fullName evidence="7">Shikimate kinase</fullName>
        <shortName evidence="7">SK</shortName>
        <ecNumber evidence="7">2.7.1.71</ecNumber>
    </recommendedName>
</protein>
<keyword evidence="2 7" id="KW-0808">Transferase</keyword>
<dbReference type="UniPathway" id="UPA00053">
    <property type="reaction ID" value="UER00088"/>
</dbReference>
<accession>A0A221KE99</accession>
<keyword evidence="5 7" id="KW-0067">ATP-binding</keyword>
<evidence type="ECO:0000256" key="4">
    <source>
        <dbReference type="ARBA" id="ARBA00022777"/>
    </source>
</evidence>
<gene>
    <name evidence="7" type="primary">aroK</name>
    <name evidence="10" type="ORF">VITFI_CDS1596</name>
</gene>
<keyword evidence="1 7" id="KW-0028">Amino-acid biosynthesis</keyword>
<dbReference type="PRINTS" id="PR01100">
    <property type="entry name" value="SHIKIMTKNASE"/>
</dbReference>
<comment type="subunit">
    <text evidence="7">Monomer.</text>
</comment>
<dbReference type="EMBL" id="CP022423">
    <property type="protein sequence ID" value="ASM77374.1"/>
    <property type="molecule type" value="Genomic_DNA"/>
</dbReference>
<feature type="binding site" evidence="7">
    <location>
        <position position="259"/>
    </location>
    <ligand>
        <name>ATP</name>
        <dbReference type="ChEBI" id="CHEBI:30616"/>
    </ligand>
</feature>
<keyword evidence="4 7" id="KW-0418">Kinase</keyword>
<dbReference type="GO" id="GO:0003677">
    <property type="term" value="F:DNA binding"/>
    <property type="evidence" value="ECO:0007669"/>
    <property type="project" value="InterPro"/>
</dbReference>
<evidence type="ECO:0000256" key="3">
    <source>
        <dbReference type="ARBA" id="ARBA00022741"/>
    </source>
</evidence>
<comment type="caution">
    <text evidence="7">Lacks conserved residue(s) required for the propagation of feature annotation.</text>
</comment>
<dbReference type="CDD" id="cd00093">
    <property type="entry name" value="HTH_XRE"/>
    <property type="match status" value="1"/>
</dbReference>
<dbReference type="SMART" id="SM00530">
    <property type="entry name" value="HTH_XRE"/>
    <property type="match status" value="1"/>
</dbReference>
<reference evidence="10 11" key="1">
    <citation type="submission" date="2017-07" db="EMBL/GenBank/DDBJ databases">
        <title>Complete Genome Sequence of the cosmetic ferment Vitreoscilla filiformis (ATCC15551).</title>
        <authorList>
            <person name="Contreras S."/>
            <person name="Sagory-Zalkind P."/>
            <person name="Blanquart H."/>
            <person name="Iltis A."/>
            <person name="Morand S.C."/>
        </authorList>
    </citation>
    <scope>NUCLEOTIDE SEQUENCE [LARGE SCALE GENOMIC DNA]</scope>
    <source>
        <strain evidence="10 11">ATCC 15551</strain>
    </source>
</reference>
<dbReference type="GO" id="GO:0005829">
    <property type="term" value="C:cytosol"/>
    <property type="evidence" value="ECO:0007669"/>
    <property type="project" value="TreeGrafter"/>
</dbReference>
<evidence type="ECO:0000259" key="9">
    <source>
        <dbReference type="PROSITE" id="PS50943"/>
    </source>
</evidence>
<feature type="region of interest" description="Disordered" evidence="8">
    <location>
        <begin position="1"/>
        <end position="28"/>
    </location>
</feature>
<evidence type="ECO:0000313" key="11">
    <source>
        <dbReference type="Proteomes" id="UP000199729"/>
    </source>
</evidence>
<keyword evidence="7" id="KW-0963">Cytoplasm</keyword>
<dbReference type="KEGG" id="vff:VITFI_CDS1596"/>
<dbReference type="InterPro" id="IPR027417">
    <property type="entry name" value="P-loop_NTPase"/>
</dbReference>
<comment type="function">
    <text evidence="7">Catalyzes the specific phosphorylation of the 3-hydroxyl group of shikimic acid using ATP as a cosubstrate.</text>
</comment>
<dbReference type="GO" id="GO:0000287">
    <property type="term" value="F:magnesium ion binding"/>
    <property type="evidence" value="ECO:0007669"/>
    <property type="project" value="UniProtKB-UniRule"/>
</dbReference>
<dbReference type="Gene3D" id="3.40.50.300">
    <property type="entry name" value="P-loop containing nucleotide triphosphate hydrolases"/>
    <property type="match status" value="1"/>
</dbReference>
<keyword evidence="3 7" id="KW-0547">Nucleotide-binding</keyword>
<feature type="binding site" evidence="7">
    <location>
        <position position="278"/>
    </location>
    <ligand>
        <name>substrate</name>
    </ligand>
</feature>
<dbReference type="Pfam" id="PF01202">
    <property type="entry name" value="SKI"/>
    <property type="match status" value="1"/>
</dbReference>
<comment type="subcellular location">
    <subcellularLocation>
        <location evidence="7">Cytoplasm</location>
    </subcellularLocation>
</comment>
<evidence type="ECO:0000313" key="10">
    <source>
        <dbReference type="EMBL" id="ASM77374.1"/>
    </source>
</evidence>
<evidence type="ECO:0000256" key="8">
    <source>
        <dbReference type="SAM" id="MobiDB-lite"/>
    </source>
</evidence>
<dbReference type="PROSITE" id="PS50943">
    <property type="entry name" value="HTH_CROC1"/>
    <property type="match status" value="1"/>
</dbReference>
<evidence type="ECO:0000256" key="1">
    <source>
        <dbReference type="ARBA" id="ARBA00022605"/>
    </source>
</evidence>
<dbReference type="PANTHER" id="PTHR21087:SF16">
    <property type="entry name" value="SHIKIMATE KINASE 1, CHLOROPLASTIC"/>
    <property type="match status" value="1"/>
</dbReference>
<dbReference type="CDD" id="cd00464">
    <property type="entry name" value="SK"/>
    <property type="match status" value="1"/>
</dbReference>
<dbReference type="PANTHER" id="PTHR21087">
    <property type="entry name" value="SHIKIMATE KINASE"/>
    <property type="match status" value="1"/>
</dbReference>
<organism evidence="10 11">
    <name type="scientific">Vitreoscilla filiformis</name>
    <dbReference type="NCBI Taxonomy" id="63"/>
    <lineage>
        <taxon>Bacteria</taxon>
        <taxon>Pseudomonadati</taxon>
        <taxon>Pseudomonadota</taxon>
        <taxon>Betaproteobacteria</taxon>
        <taxon>Neisseriales</taxon>
        <taxon>Neisseriaceae</taxon>
        <taxon>Vitreoscilla</taxon>
    </lineage>
</organism>
<dbReference type="SUPFAM" id="SSF52540">
    <property type="entry name" value="P-loop containing nucleoside triphosphate hydrolases"/>
    <property type="match status" value="1"/>
</dbReference>
<dbReference type="GO" id="GO:0009073">
    <property type="term" value="P:aromatic amino acid family biosynthetic process"/>
    <property type="evidence" value="ECO:0007669"/>
    <property type="project" value="UniProtKB-KW"/>
</dbReference>
<dbReference type="EC" id="2.7.1.71" evidence="7"/>
<evidence type="ECO:0000256" key="6">
    <source>
        <dbReference type="ARBA" id="ARBA00023141"/>
    </source>
</evidence>
<dbReference type="InterPro" id="IPR010982">
    <property type="entry name" value="Lambda_DNA-bd_dom_sf"/>
</dbReference>
<keyword evidence="11" id="KW-1185">Reference proteome</keyword>
<proteinExistence type="inferred from homology"/>
<dbReference type="Proteomes" id="UP000199729">
    <property type="component" value="Chromosome"/>
</dbReference>
<dbReference type="HAMAP" id="MF_00109">
    <property type="entry name" value="Shikimate_kinase"/>
    <property type="match status" value="1"/>
</dbReference>
<sequence>MLRETTDTMDDLEPPLTDSPPTDRPSPVRDAFLVALGERVRAQRARRGMTRRALSVASDVSERHLANLELGVGNASVLVLKQVARALGCQIAELLGDETATSPEWLLIRDLLRGRSEDELRRSRLALTELFGQAGQPEARAQRIALIGLRGAGKSTLGKMLAEALGVPFVELNQEIERVAGCGLPEIHNLLGAAAYRRYERRALEEPIQLYPDAVIATPGGVVSDPANYNLLLGHCTTVWLQASPQEHMSRVIAQGDLRPMAGNKEAMEDLQRILTERAAFYAKADLSLSTQGKPLEQSFAELRQLITGLPAR</sequence>
<feature type="binding site" evidence="7">
    <location>
        <begin position="151"/>
        <end position="156"/>
    </location>
    <ligand>
        <name>ATP</name>
        <dbReference type="ChEBI" id="CHEBI:30616"/>
    </ligand>
</feature>
<feature type="domain" description="HTH cro/C1-type" evidence="9">
    <location>
        <begin position="40"/>
        <end position="94"/>
    </location>
</feature>
<dbReference type="GO" id="GO:0009423">
    <property type="term" value="P:chorismate biosynthetic process"/>
    <property type="evidence" value="ECO:0007669"/>
    <property type="project" value="UniProtKB-UniRule"/>
</dbReference>
<dbReference type="InterPro" id="IPR001387">
    <property type="entry name" value="Cro/C1-type_HTH"/>
</dbReference>
<feature type="binding site" evidence="7">
    <location>
        <position position="197"/>
    </location>
    <ligand>
        <name>substrate</name>
    </ligand>
</feature>
<dbReference type="GO" id="GO:0005524">
    <property type="term" value="F:ATP binding"/>
    <property type="evidence" value="ECO:0007669"/>
    <property type="project" value="UniProtKB-UniRule"/>
</dbReference>
<keyword evidence="6 7" id="KW-0057">Aromatic amino acid biosynthesis</keyword>
<evidence type="ECO:0000256" key="7">
    <source>
        <dbReference type="HAMAP-Rule" id="MF_00109"/>
    </source>
</evidence>
<feature type="binding site" evidence="7">
    <location>
        <position position="220"/>
    </location>
    <ligand>
        <name>substrate</name>
    </ligand>
</feature>
<evidence type="ECO:0000256" key="5">
    <source>
        <dbReference type="ARBA" id="ARBA00022840"/>
    </source>
</evidence>
<evidence type="ECO:0000256" key="2">
    <source>
        <dbReference type="ARBA" id="ARBA00022679"/>
    </source>
</evidence>